<dbReference type="GO" id="GO:0006364">
    <property type="term" value="P:rRNA processing"/>
    <property type="evidence" value="ECO:0007669"/>
    <property type="project" value="UniProtKB-UniRule"/>
</dbReference>
<proteinExistence type="inferred from homology"/>
<dbReference type="HAMAP" id="MF_00104">
    <property type="entry name" value="RNase_III"/>
    <property type="match status" value="1"/>
</dbReference>
<dbReference type="PATRIC" id="fig|857265.3.peg.2230"/>
<dbReference type="GO" id="GO:0046872">
    <property type="term" value="F:metal ion binding"/>
    <property type="evidence" value="ECO:0007669"/>
    <property type="project" value="UniProtKB-KW"/>
</dbReference>
<sequence>MSIVLPPERLQKVLGYTFNEQRLIRQALTHRSYAATHNERLEFVGDAVLNAVVGRALFVHFPQLNEGELSRLRASLVRQESLADVASTLDLGDYLSLGEGELKSGGHRRPSILADALEAIFGAIWLDGGFEAAQGVVESLFVPRITAIDPSKALKDPKTALQEWLQARHKALPLYEVVRQEGESPNLVFEVACNVPELAVQTRALGASRRAAEQVAAGDALGILKEKYPGKAGKRT</sequence>
<dbReference type="Proteomes" id="UP000037939">
    <property type="component" value="Unassembled WGS sequence"/>
</dbReference>
<evidence type="ECO:0000256" key="6">
    <source>
        <dbReference type="ARBA" id="ARBA00022759"/>
    </source>
</evidence>
<dbReference type="InterPro" id="IPR014720">
    <property type="entry name" value="dsRBD_dom"/>
</dbReference>
<keyword evidence="9" id="KW-0699">rRNA-binding</keyword>
<dbReference type="Gene3D" id="1.10.1520.10">
    <property type="entry name" value="Ribonuclease III domain"/>
    <property type="match status" value="1"/>
</dbReference>
<dbReference type="EMBL" id="LAQT01000008">
    <property type="protein sequence ID" value="KPC52984.1"/>
    <property type="molecule type" value="Genomic_DNA"/>
</dbReference>
<keyword evidence="7 9" id="KW-0378">Hydrolase</keyword>
<dbReference type="Pfam" id="PF00035">
    <property type="entry name" value="dsrm"/>
    <property type="match status" value="1"/>
</dbReference>
<evidence type="ECO:0000313" key="12">
    <source>
        <dbReference type="EMBL" id="KPC52984.1"/>
    </source>
</evidence>
<dbReference type="Gene3D" id="3.30.160.20">
    <property type="match status" value="1"/>
</dbReference>
<dbReference type="InterPro" id="IPR000999">
    <property type="entry name" value="RNase_III_dom"/>
</dbReference>
<dbReference type="Pfam" id="PF14622">
    <property type="entry name" value="Ribonucleas_3_3"/>
    <property type="match status" value="1"/>
</dbReference>
<evidence type="ECO:0000256" key="3">
    <source>
        <dbReference type="ARBA" id="ARBA00022552"/>
    </source>
</evidence>
<dbReference type="RefSeq" id="WP_083458922.1">
    <property type="nucleotide sequence ID" value="NZ_LAQT01000008.1"/>
</dbReference>
<dbReference type="OrthoDB" id="9805026at2"/>
<feature type="active site" evidence="9">
    <location>
        <position position="46"/>
    </location>
</feature>
<dbReference type="GO" id="GO:0003725">
    <property type="term" value="F:double-stranded RNA binding"/>
    <property type="evidence" value="ECO:0007669"/>
    <property type="project" value="TreeGrafter"/>
</dbReference>
<dbReference type="GO" id="GO:0008033">
    <property type="term" value="P:tRNA processing"/>
    <property type="evidence" value="ECO:0007669"/>
    <property type="project" value="UniProtKB-KW"/>
</dbReference>
<evidence type="ECO:0000256" key="4">
    <source>
        <dbReference type="ARBA" id="ARBA00022664"/>
    </source>
</evidence>
<dbReference type="PROSITE" id="PS50137">
    <property type="entry name" value="DS_RBD"/>
    <property type="match status" value="1"/>
</dbReference>
<dbReference type="STRING" id="857265.WG78_10855"/>
<dbReference type="PROSITE" id="PS00517">
    <property type="entry name" value="RNASE_3_1"/>
    <property type="match status" value="1"/>
</dbReference>
<dbReference type="CDD" id="cd10845">
    <property type="entry name" value="DSRM_RNAse_III_family"/>
    <property type="match status" value="1"/>
</dbReference>
<dbReference type="GO" id="GO:0019843">
    <property type="term" value="F:rRNA binding"/>
    <property type="evidence" value="ECO:0007669"/>
    <property type="project" value="UniProtKB-KW"/>
</dbReference>
<keyword evidence="9" id="KW-0460">Magnesium</keyword>
<keyword evidence="5 9" id="KW-0540">Nuclease</keyword>
<keyword evidence="8 9" id="KW-0694">RNA-binding</keyword>
<comment type="similarity">
    <text evidence="2">Belongs to the ribonuclease III family.</text>
</comment>
<dbReference type="EC" id="3.1.26.3" evidence="9"/>
<feature type="domain" description="DRBM" evidence="10">
    <location>
        <begin position="156"/>
        <end position="226"/>
    </location>
</feature>
<keyword evidence="9" id="KW-0479">Metal-binding</keyword>
<comment type="subcellular location">
    <subcellularLocation>
        <location evidence="9">Cytoplasm</location>
    </subcellularLocation>
</comment>
<keyword evidence="6 9" id="KW-0255">Endonuclease</keyword>
<organism evidence="12 13">
    <name type="scientific">Amantichitinum ursilacus</name>
    <dbReference type="NCBI Taxonomy" id="857265"/>
    <lineage>
        <taxon>Bacteria</taxon>
        <taxon>Pseudomonadati</taxon>
        <taxon>Pseudomonadota</taxon>
        <taxon>Betaproteobacteria</taxon>
        <taxon>Neisseriales</taxon>
        <taxon>Chitinibacteraceae</taxon>
        <taxon>Amantichitinum</taxon>
    </lineage>
</organism>
<name>A0A0N0GNM2_9NEIS</name>
<evidence type="ECO:0000256" key="8">
    <source>
        <dbReference type="ARBA" id="ARBA00022884"/>
    </source>
</evidence>
<dbReference type="NCBIfam" id="TIGR02191">
    <property type="entry name" value="RNaseIII"/>
    <property type="match status" value="1"/>
</dbReference>
<evidence type="ECO:0000256" key="5">
    <source>
        <dbReference type="ARBA" id="ARBA00022722"/>
    </source>
</evidence>
<dbReference type="SMART" id="SM00535">
    <property type="entry name" value="RIBOc"/>
    <property type="match status" value="1"/>
</dbReference>
<evidence type="ECO:0000256" key="7">
    <source>
        <dbReference type="ARBA" id="ARBA00022801"/>
    </source>
</evidence>
<feature type="binding site" evidence="9">
    <location>
        <position position="118"/>
    </location>
    <ligand>
        <name>Mg(2+)</name>
        <dbReference type="ChEBI" id="CHEBI:18420"/>
    </ligand>
</feature>
<keyword evidence="9" id="KW-0963">Cytoplasm</keyword>
<dbReference type="InterPro" id="IPR036389">
    <property type="entry name" value="RNase_III_sf"/>
</dbReference>
<keyword evidence="3 9" id="KW-0698">rRNA processing</keyword>
<dbReference type="PROSITE" id="PS50142">
    <property type="entry name" value="RNASE_3_2"/>
    <property type="match status" value="1"/>
</dbReference>
<reference evidence="12 13" key="1">
    <citation type="submission" date="2015-07" db="EMBL/GenBank/DDBJ databases">
        <title>Draft genome sequence of the Amantichitinum ursilacus IGB-41, a new chitin-degrading bacterium.</title>
        <authorList>
            <person name="Kirstahler P."/>
            <person name="Guenther M."/>
            <person name="Grumaz C."/>
            <person name="Rupp S."/>
            <person name="Zibek S."/>
            <person name="Sohn K."/>
        </authorList>
    </citation>
    <scope>NUCLEOTIDE SEQUENCE [LARGE SCALE GENOMIC DNA]</scope>
    <source>
        <strain evidence="12 13">IGB-41</strain>
    </source>
</reference>
<dbReference type="AlphaFoldDB" id="A0A0N0GNM2"/>
<feature type="binding site" evidence="9">
    <location>
        <position position="42"/>
    </location>
    <ligand>
        <name>Mg(2+)</name>
        <dbReference type="ChEBI" id="CHEBI:18420"/>
    </ligand>
</feature>
<dbReference type="PANTHER" id="PTHR11207">
    <property type="entry name" value="RIBONUCLEASE III"/>
    <property type="match status" value="1"/>
</dbReference>
<dbReference type="CDD" id="cd00593">
    <property type="entry name" value="RIBOc"/>
    <property type="match status" value="1"/>
</dbReference>
<keyword evidence="4 9" id="KW-0507">mRNA processing</keyword>
<dbReference type="SUPFAM" id="SSF69065">
    <property type="entry name" value="RNase III domain-like"/>
    <property type="match status" value="1"/>
</dbReference>
<comment type="cofactor">
    <cofactor evidence="9">
        <name>Mg(2+)</name>
        <dbReference type="ChEBI" id="CHEBI:18420"/>
    </cofactor>
</comment>
<feature type="domain" description="RNase III" evidence="11">
    <location>
        <begin position="7"/>
        <end position="129"/>
    </location>
</feature>
<dbReference type="FunFam" id="1.10.1520.10:FF:000001">
    <property type="entry name" value="Ribonuclease 3"/>
    <property type="match status" value="1"/>
</dbReference>
<dbReference type="PANTHER" id="PTHR11207:SF0">
    <property type="entry name" value="RIBONUCLEASE 3"/>
    <property type="match status" value="1"/>
</dbReference>
<feature type="active site" evidence="9">
    <location>
        <position position="118"/>
    </location>
</feature>
<evidence type="ECO:0000256" key="9">
    <source>
        <dbReference type="HAMAP-Rule" id="MF_00104"/>
    </source>
</evidence>
<dbReference type="SMART" id="SM00358">
    <property type="entry name" value="DSRM"/>
    <property type="match status" value="1"/>
</dbReference>
<evidence type="ECO:0000259" key="11">
    <source>
        <dbReference type="PROSITE" id="PS50142"/>
    </source>
</evidence>
<dbReference type="InterPro" id="IPR011907">
    <property type="entry name" value="RNase_III"/>
</dbReference>
<evidence type="ECO:0000259" key="10">
    <source>
        <dbReference type="PROSITE" id="PS50137"/>
    </source>
</evidence>
<comment type="subunit">
    <text evidence="9">Homodimer.</text>
</comment>
<feature type="binding site" evidence="9">
    <location>
        <position position="115"/>
    </location>
    <ligand>
        <name>Mg(2+)</name>
        <dbReference type="ChEBI" id="CHEBI:18420"/>
    </ligand>
</feature>
<dbReference type="GO" id="GO:0005737">
    <property type="term" value="C:cytoplasm"/>
    <property type="evidence" value="ECO:0007669"/>
    <property type="project" value="UniProtKB-SubCell"/>
</dbReference>
<protein>
    <recommendedName>
        <fullName evidence="9">Ribonuclease 3</fullName>
        <ecNumber evidence="9">3.1.26.3</ecNumber>
    </recommendedName>
    <alternativeName>
        <fullName evidence="9">Ribonuclease III</fullName>
        <shortName evidence="9">RNase III</shortName>
    </alternativeName>
</protein>
<dbReference type="GO" id="GO:0010468">
    <property type="term" value="P:regulation of gene expression"/>
    <property type="evidence" value="ECO:0007669"/>
    <property type="project" value="TreeGrafter"/>
</dbReference>
<comment type="caution">
    <text evidence="12">The sequence shown here is derived from an EMBL/GenBank/DDBJ whole genome shotgun (WGS) entry which is preliminary data.</text>
</comment>
<dbReference type="SUPFAM" id="SSF54768">
    <property type="entry name" value="dsRNA-binding domain-like"/>
    <property type="match status" value="1"/>
</dbReference>
<evidence type="ECO:0000256" key="1">
    <source>
        <dbReference type="ARBA" id="ARBA00000109"/>
    </source>
</evidence>
<evidence type="ECO:0000313" key="13">
    <source>
        <dbReference type="Proteomes" id="UP000037939"/>
    </source>
</evidence>
<comment type="function">
    <text evidence="9">Digests double-stranded RNA. Involved in the processing of primary rRNA transcript to yield the immediate precursors to the large and small rRNAs (23S and 16S). Processes some mRNAs, and tRNAs when they are encoded in the rRNA operon. Processes pre-crRNA and tracrRNA of type II CRISPR loci if present in the organism.</text>
</comment>
<dbReference type="GO" id="GO:0006397">
    <property type="term" value="P:mRNA processing"/>
    <property type="evidence" value="ECO:0007669"/>
    <property type="project" value="UniProtKB-UniRule"/>
</dbReference>
<dbReference type="GO" id="GO:0004525">
    <property type="term" value="F:ribonuclease III activity"/>
    <property type="evidence" value="ECO:0007669"/>
    <property type="project" value="UniProtKB-UniRule"/>
</dbReference>
<keyword evidence="9" id="KW-0819">tRNA processing</keyword>
<keyword evidence="13" id="KW-1185">Reference proteome</keyword>
<evidence type="ECO:0000256" key="2">
    <source>
        <dbReference type="ARBA" id="ARBA00010183"/>
    </source>
</evidence>
<gene>
    <name evidence="9 12" type="primary">rnc</name>
    <name evidence="12" type="ORF">WG78_10855</name>
</gene>
<comment type="catalytic activity">
    <reaction evidence="1 9">
        <text>Endonucleolytic cleavage to 5'-phosphomonoester.</text>
        <dbReference type="EC" id="3.1.26.3"/>
    </reaction>
</comment>
<accession>A0A0N0GNM2</accession>